<gene>
    <name evidence="1" type="ORF">EA58_14890</name>
</gene>
<accession>A0A066RTJ7</accession>
<keyword evidence="2" id="KW-1185">Reference proteome</keyword>
<reference evidence="1 2" key="1">
    <citation type="submission" date="2014-04" db="EMBL/GenBank/DDBJ databases">
        <title>Draft genome sequence of Photobacterium halotolerans S2753: a solonamide, ngercheumicin and holomycin producer.</title>
        <authorList>
            <person name="Machado H.R."/>
            <person name="Gram L."/>
        </authorList>
    </citation>
    <scope>NUCLEOTIDE SEQUENCE [LARGE SCALE GENOMIC DNA]</scope>
    <source>
        <strain evidence="1 2">S2753</strain>
    </source>
</reference>
<protein>
    <submittedName>
        <fullName evidence="1">Uncharacterized protein</fullName>
    </submittedName>
</protein>
<dbReference type="Proteomes" id="UP000027192">
    <property type="component" value="Unassembled WGS sequence"/>
</dbReference>
<name>A0A066RTJ7_9GAMM</name>
<proteinExistence type="predicted"/>
<dbReference type="EMBL" id="JMIB01000027">
    <property type="protein sequence ID" value="KDM91032.1"/>
    <property type="molecule type" value="Genomic_DNA"/>
</dbReference>
<evidence type="ECO:0000313" key="2">
    <source>
        <dbReference type="Proteomes" id="UP000027192"/>
    </source>
</evidence>
<organism evidence="1 2">
    <name type="scientific">Photobacterium galatheae</name>
    <dbReference type="NCBI Taxonomy" id="1654360"/>
    <lineage>
        <taxon>Bacteria</taxon>
        <taxon>Pseudomonadati</taxon>
        <taxon>Pseudomonadota</taxon>
        <taxon>Gammaproteobacteria</taxon>
        <taxon>Vibrionales</taxon>
        <taxon>Vibrionaceae</taxon>
        <taxon>Photobacterium</taxon>
    </lineage>
</organism>
<sequence length="88" mass="9649">MDLNTLQQLNTLNQDILNDSIALSEAGKAGKIPSNLRPVVEKGLAQATVMSSLIMEALITDDDEYTQVIQTQATAFAQNLKEIIQIFE</sequence>
<comment type="caution">
    <text evidence="1">The sequence shown here is derived from an EMBL/GenBank/DDBJ whole genome shotgun (WGS) entry which is preliminary data.</text>
</comment>
<dbReference type="RefSeq" id="WP_036754078.1">
    <property type="nucleotide sequence ID" value="NZ_JAGSGC010000004.1"/>
</dbReference>
<evidence type="ECO:0000313" key="1">
    <source>
        <dbReference type="EMBL" id="KDM91032.1"/>
    </source>
</evidence>
<dbReference type="AlphaFoldDB" id="A0A066RTJ7"/>